<dbReference type="KEGG" id="xyk:GT347_23085"/>
<gene>
    <name evidence="3" type="ORF">GT347_23085</name>
</gene>
<dbReference type="SUPFAM" id="SSF53850">
    <property type="entry name" value="Periplasmic binding protein-like II"/>
    <property type="match status" value="1"/>
</dbReference>
<dbReference type="PIRSF" id="PIRSF017082">
    <property type="entry name" value="YflP"/>
    <property type="match status" value="1"/>
</dbReference>
<protein>
    <submittedName>
        <fullName evidence="3">Tripartite tricarboxylate transporter substrate binding protein</fullName>
    </submittedName>
</protein>
<dbReference type="Pfam" id="PF03401">
    <property type="entry name" value="TctC"/>
    <property type="match status" value="1"/>
</dbReference>
<evidence type="ECO:0000256" key="2">
    <source>
        <dbReference type="SAM" id="SignalP"/>
    </source>
</evidence>
<dbReference type="InterPro" id="IPR042100">
    <property type="entry name" value="Bug_dom1"/>
</dbReference>
<accession>A0A857J998</accession>
<evidence type="ECO:0000313" key="4">
    <source>
        <dbReference type="Proteomes" id="UP000464787"/>
    </source>
</evidence>
<organism evidence="3 4">
    <name type="scientific">Xylophilus rhododendri</name>
    <dbReference type="NCBI Taxonomy" id="2697032"/>
    <lineage>
        <taxon>Bacteria</taxon>
        <taxon>Pseudomonadati</taxon>
        <taxon>Pseudomonadota</taxon>
        <taxon>Betaproteobacteria</taxon>
        <taxon>Burkholderiales</taxon>
        <taxon>Xylophilus</taxon>
    </lineage>
</organism>
<dbReference type="InterPro" id="IPR005064">
    <property type="entry name" value="BUG"/>
</dbReference>
<feature type="chain" id="PRO_5032724987" evidence="2">
    <location>
        <begin position="28"/>
        <end position="328"/>
    </location>
</feature>
<dbReference type="Gene3D" id="3.40.190.10">
    <property type="entry name" value="Periplasmic binding protein-like II"/>
    <property type="match status" value="1"/>
</dbReference>
<name>A0A857J998_9BURK</name>
<evidence type="ECO:0000256" key="1">
    <source>
        <dbReference type="ARBA" id="ARBA00006987"/>
    </source>
</evidence>
<dbReference type="PANTHER" id="PTHR42928">
    <property type="entry name" value="TRICARBOXYLATE-BINDING PROTEIN"/>
    <property type="match status" value="1"/>
</dbReference>
<dbReference type="RefSeq" id="WP_160554421.1">
    <property type="nucleotide sequence ID" value="NZ_CP047650.1"/>
</dbReference>
<dbReference type="Proteomes" id="UP000464787">
    <property type="component" value="Chromosome"/>
</dbReference>
<keyword evidence="2" id="KW-0732">Signal</keyword>
<reference evidence="3 4" key="1">
    <citation type="submission" date="2020-01" db="EMBL/GenBank/DDBJ databases">
        <title>Genome sequencing of strain KACC 21265.</title>
        <authorList>
            <person name="Heo J."/>
            <person name="Kim S.-J."/>
            <person name="Kim J.-S."/>
            <person name="Hong S.-B."/>
            <person name="Kwon S.-W."/>
        </authorList>
    </citation>
    <scope>NUCLEOTIDE SEQUENCE [LARGE SCALE GENOMIC DNA]</scope>
    <source>
        <strain evidence="3 4">KACC 21265</strain>
    </source>
</reference>
<evidence type="ECO:0000313" key="3">
    <source>
        <dbReference type="EMBL" id="QHJ00611.1"/>
    </source>
</evidence>
<dbReference type="AlphaFoldDB" id="A0A857J998"/>
<dbReference type="Gene3D" id="3.40.190.150">
    <property type="entry name" value="Bordetella uptake gene, domain 1"/>
    <property type="match status" value="1"/>
</dbReference>
<feature type="signal peptide" evidence="2">
    <location>
        <begin position="1"/>
        <end position="27"/>
    </location>
</feature>
<sequence>MKSLRLSPLRRAAIAACLLLPFSAAMAQGNAWPQRPITLVVGYPPGGSTDLVGRTLATDLSNRLGQPVVVENLGGAGGSLAAQKVAMAAPDGYTLLVGANNEIAINALVRKSVRYQIKNFTPLALLATQPLVLTTSPANPVKNTADFLKAVRAKPGFYSYGSSGVGTALHMTAEMVKEEGKVFMTHIPYRGTGPLTTDLIGGSLDYGVYVLSSALPLIKSGKLVAIGTSEAKRSPVTPDVPALAENPSLKGVDMSVWFALLGPAGLPEPIQQKLKAAVADILKASDFRKSMEASGSVVTQTQPDLNAFLASETAKYKKIVEFAHITDE</sequence>
<comment type="similarity">
    <text evidence="1">Belongs to the UPF0065 (bug) family.</text>
</comment>
<dbReference type="EMBL" id="CP047650">
    <property type="protein sequence ID" value="QHJ00611.1"/>
    <property type="molecule type" value="Genomic_DNA"/>
</dbReference>
<proteinExistence type="inferred from homology"/>
<dbReference type="PANTHER" id="PTHR42928:SF5">
    <property type="entry name" value="BLR1237 PROTEIN"/>
    <property type="match status" value="1"/>
</dbReference>
<keyword evidence="4" id="KW-1185">Reference proteome</keyword>